<dbReference type="GO" id="GO:0016020">
    <property type="term" value="C:membrane"/>
    <property type="evidence" value="ECO:0007669"/>
    <property type="project" value="InterPro"/>
</dbReference>
<dbReference type="OrthoDB" id="9772630at2"/>
<feature type="transmembrane region" description="Helical" evidence="3">
    <location>
        <begin position="314"/>
        <end position="333"/>
    </location>
</feature>
<dbReference type="Pfam" id="PF03323">
    <property type="entry name" value="GerA"/>
    <property type="match status" value="1"/>
</dbReference>
<keyword evidence="3" id="KW-0812">Transmembrane</keyword>
<dbReference type="PANTHER" id="PTHR22550">
    <property type="entry name" value="SPORE GERMINATION PROTEIN"/>
    <property type="match status" value="1"/>
</dbReference>
<dbReference type="Proteomes" id="UP000009234">
    <property type="component" value="Chromosome"/>
</dbReference>
<dbReference type="PIRSF" id="PIRSF005690">
    <property type="entry name" value="GerBA"/>
    <property type="match status" value="1"/>
</dbReference>
<dbReference type="KEGG" id="dru:Desru_2567"/>
<sequence length="522" mass="57689">MTLKDMFGKWKGNNHNQQSVIAGAEKGIRLTGNLDKDRQTIYEGLGGSVDIICTRVLIGSRAAILIYIDGIVDVKIIRQDVLSKLQQVREIPDQQKDLLRYIAEKTLSSGSVKRASLAADVLLEILLGKSLLLIAGSDEGLVIETRGGERRAIDEPPTERTVRGSREGFIEDLTVNLAILRRKIKSPELMIQATTLGRRSRTKVAMVYLTDIADPQIVQEVRHRLSQINVDAVLASGYLERFFEDYPNSLFPQVFGTERPDRVVANLLEGRVAILVDGTPFVLLVPTVFMQFLQGSEDYYERTIIGSAARMVRLLALIITTTLTPVYIALITFHHSLMPTDLLLAVAEIREELPFTPLVEALFMEVVIELLREAGLRLPSTVGQTLGVVGGIVIGQAVISAKLVSPLMVVVVSLATISSFVFPNYSMGLAIRLIKFPMMLLAAMFGAVGIAVGLLFITIHLVSLESFGVPYMSPLAPTRYADLGDTFVVSRIWKHKKRPVSVPHIDNQRIGQAPREQQENEK</sequence>
<keyword evidence="5" id="KW-1185">Reference proteome</keyword>
<dbReference type="HOGENOM" id="CLU_021639_4_1_9"/>
<feature type="transmembrane region" description="Helical" evidence="3">
    <location>
        <begin position="407"/>
        <end position="426"/>
    </location>
</feature>
<evidence type="ECO:0000256" key="2">
    <source>
        <dbReference type="ARBA" id="ARBA00023136"/>
    </source>
</evidence>
<organism evidence="4 5">
    <name type="scientific">Desulforamulus ruminis (strain ATCC 23193 / DSM 2154 / NCIMB 8452 / DL)</name>
    <name type="common">Desulfotomaculum ruminis</name>
    <dbReference type="NCBI Taxonomy" id="696281"/>
    <lineage>
        <taxon>Bacteria</taxon>
        <taxon>Bacillati</taxon>
        <taxon>Bacillota</taxon>
        <taxon>Clostridia</taxon>
        <taxon>Eubacteriales</taxon>
        <taxon>Peptococcaceae</taxon>
        <taxon>Desulforamulus</taxon>
    </lineage>
</organism>
<evidence type="ECO:0000256" key="3">
    <source>
        <dbReference type="SAM" id="Phobius"/>
    </source>
</evidence>
<name>F6DPV5_DESRL</name>
<dbReference type="STRING" id="696281.Desru_2567"/>
<dbReference type="InterPro" id="IPR004995">
    <property type="entry name" value="Spore_Ger"/>
</dbReference>
<feature type="transmembrane region" description="Helical" evidence="3">
    <location>
        <begin position="383"/>
        <end position="401"/>
    </location>
</feature>
<dbReference type="EMBL" id="CP002780">
    <property type="protein sequence ID" value="AEG60794.1"/>
    <property type="molecule type" value="Genomic_DNA"/>
</dbReference>
<proteinExistence type="inferred from homology"/>
<reference evidence="5" key="1">
    <citation type="submission" date="2011-05" db="EMBL/GenBank/DDBJ databases">
        <title>Complete sequence of Desulfotomaculum ruminis DSM 2154.</title>
        <authorList>
            <person name="Lucas S."/>
            <person name="Copeland A."/>
            <person name="Lapidus A."/>
            <person name="Cheng J.-F."/>
            <person name="Goodwin L."/>
            <person name="Pitluck S."/>
            <person name="Lu M."/>
            <person name="Detter J.C."/>
            <person name="Han C."/>
            <person name="Tapia R."/>
            <person name="Land M."/>
            <person name="Hauser L."/>
            <person name="Kyrpides N."/>
            <person name="Ivanova N."/>
            <person name="Mikhailova N."/>
            <person name="Pagani I."/>
            <person name="Stams A.J.M."/>
            <person name="Plugge C.M."/>
            <person name="Muyzer G."/>
            <person name="Kuever J."/>
            <person name="Parshina S.N."/>
            <person name="Ivanova A.E."/>
            <person name="Nazina T.N."/>
            <person name="Brambilla E."/>
            <person name="Spring S."/>
            <person name="Klenk H.-P."/>
            <person name="Woyke T."/>
        </authorList>
    </citation>
    <scope>NUCLEOTIDE SEQUENCE [LARGE SCALE GENOMIC DNA]</scope>
    <source>
        <strain evidence="5">ATCC 23193 / DSM 2154 / NCIB 8452 / DL</strain>
    </source>
</reference>
<dbReference type="eggNOG" id="COG0697">
    <property type="taxonomic scope" value="Bacteria"/>
</dbReference>
<feature type="transmembrane region" description="Helical" evidence="3">
    <location>
        <begin position="438"/>
        <end position="462"/>
    </location>
</feature>
<keyword evidence="3" id="KW-1133">Transmembrane helix</keyword>
<keyword evidence="2 3" id="KW-0472">Membrane</keyword>
<feature type="transmembrane region" description="Helical" evidence="3">
    <location>
        <begin position="272"/>
        <end position="293"/>
    </location>
</feature>
<dbReference type="GO" id="GO:0009847">
    <property type="term" value="P:spore germination"/>
    <property type="evidence" value="ECO:0007669"/>
    <property type="project" value="InterPro"/>
</dbReference>
<accession>F6DPV5</accession>
<protein>
    <submittedName>
        <fullName evidence="4">GerA spore germination protein</fullName>
    </submittedName>
</protein>
<comment type="similarity">
    <text evidence="1">Belongs to the GerABKA family.</text>
</comment>
<dbReference type="PANTHER" id="PTHR22550:SF5">
    <property type="entry name" value="LEUCINE ZIPPER PROTEIN 4"/>
    <property type="match status" value="1"/>
</dbReference>
<reference evidence="4 5" key="2">
    <citation type="journal article" date="2012" name="Stand. Genomic Sci.">
        <title>Complete genome sequence of the sulfate-reducing firmicute Desulfotomaculum ruminis type strain (DL(T)).</title>
        <authorList>
            <person name="Spring S."/>
            <person name="Visser M."/>
            <person name="Lu M."/>
            <person name="Copeland A."/>
            <person name="Lapidus A."/>
            <person name="Lucas S."/>
            <person name="Cheng J.F."/>
            <person name="Han C."/>
            <person name="Tapia R."/>
            <person name="Goodwin L.A."/>
            <person name="Pitluck S."/>
            <person name="Ivanova N."/>
            <person name="Land M."/>
            <person name="Hauser L."/>
            <person name="Larimer F."/>
            <person name="Rohde M."/>
            <person name="Goker M."/>
            <person name="Detter J.C."/>
            <person name="Kyrpides N.C."/>
            <person name="Woyke T."/>
            <person name="Schaap P.J."/>
            <person name="Plugge C.M."/>
            <person name="Muyzer G."/>
            <person name="Kuever J."/>
            <person name="Pereira I.A."/>
            <person name="Parshina S.N."/>
            <person name="Bernier-Latmani R."/>
            <person name="Stams A.J."/>
            <person name="Klenk H.P."/>
        </authorList>
    </citation>
    <scope>NUCLEOTIDE SEQUENCE [LARGE SCALE GENOMIC DNA]</scope>
    <source>
        <strain evidence="5">ATCC 23193 / DSM 2154 / NCIB 8452 / DL</strain>
    </source>
</reference>
<gene>
    <name evidence="4" type="ordered locus">Desru_2567</name>
</gene>
<dbReference type="InterPro" id="IPR050768">
    <property type="entry name" value="UPF0353/GerABKA_families"/>
</dbReference>
<evidence type="ECO:0000256" key="1">
    <source>
        <dbReference type="ARBA" id="ARBA00005278"/>
    </source>
</evidence>
<evidence type="ECO:0000313" key="4">
    <source>
        <dbReference type="EMBL" id="AEG60794.1"/>
    </source>
</evidence>
<evidence type="ECO:0000313" key="5">
    <source>
        <dbReference type="Proteomes" id="UP000009234"/>
    </source>
</evidence>
<dbReference type="AlphaFoldDB" id="F6DPV5"/>
<dbReference type="RefSeq" id="WP_013842550.1">
    <property type="nucleotide sequence ID" value="NC_015589.1"/>
</dbReference>